<dbReference type="InterPro" id="IPR008538">
    <property type="entry name" value="Uma2"/>
</dbReference>
<dbReference type="eggNOG" id="COG4636">
    <property type="taxonomic scope" value="Bacteria"/>
</dbReference>
<dbReference type="AlphaFoldDB" id="A0A0M2PYC3"/>
<dbReference type="InterPro" id="IPR008592">
    <property type="entry name" value="DUF874"/>
</dbReference>
<dbReference type="OrthoDB" id="428258at2"/>
<name>A0A0M2PYC3_PROHO</name>
<dbReference type="STRING" id="317619.GCA_000332315_00780"/>
<keyword evidence="5" id="KW-1185">Reference proteome</keyword>
<dbReference type="PANTHER" id="PTHR33352">
    <property type="entry name" value="SLR1095 PROTEIN"/>
    <property type="match status" value="1"/>
</dbReference>
<evidence type="ECO:0000256" key="1">
    <source>
        <dbReference type="SAM" id="Coils"/>
    </source>
</evidence>
<reference evidence="4" key="1">
    <citation type="submission" date="2012-04" db="EMBL/GenBank/DDBJ databases">
        <authorList>
            <person name="Borisov I.G."/>
            <person name="Ivanikova N.V."/>
            <person name="Pinevich A.V."/>
        </authorList>
    </citation>
    <scope>NUCLEOTIDE SEQUENCE</scope>
    <source>
        <strain evidence="4">CALU 1027</strain>
    </source>
</reference>
<proteinExistence type="predicted"/>
<dbReference type="RefSeq" id="WP_017711415.1">
    <property type="nucleotide sequence ID" value="NZ_KB235933.1"/>
</dbReference>
<dbReference type="EMBL" id="AJTX02000004">
    <property type="protein sequence ID" value="KKJ00083.1"/>
    <property type="molecule type" value="Genomic_DNA"/>
</dbReference>
<dbReference type="Pfam" id="PF05917">
    <property type="entry name" value="DUF874"/>
    <property type="match status" value="1"/>
</dbReference>
<dbReference type="PANTHER" id="PTHR33352:SF3">
    <property type="entry name" value="SLR1612 PROTEIN"/>
    <property type="match status" value="1"/>
</dbReference>
<protein>
    <recommendedName>
        <fullName evidence="3">Putative restriction endonuclease domain-containing protein</fullName>
    </recommendedName>
</protein>
<organism evidence="4 5">
    <name type="scientific">Prochlorothrix hollandica PCC 9006 = CALU 1027</name>
    <dbReference type="NCBI Taxonomy" id="317619"/>
    <lineage>
        <taxon>Bacteria</taxon>
        <taxon>Bacillati</taxon>
        <taxon>Cyanobacteriota</taxon>
        <taxon>Cyanophyceae</taxon>
        <taxon>Prochlorotrichales</taxon>
        <taxon>Prochlorotrichaceae</taxon>
        <taxon>Prochlorothrix</taxon>
    </lineage>
</organism>
<keyword evidence="1" id="KW-0175">Coiled coil</keyword>
<evidence type="ECO:0000313" key="5">
    <source>
        <dbReference type="Proteomes" id="UP000034681"/>
    </source>
</evidence>
<evidence type="ECO:0000259" key="3">
    <source>
        <dbReference type="Pfam" id="PF05685"/>
    </source>
</evidence>
<feature type="region of interest" description="Disordered" evidence="2">
    <location>
        <begin position="1"/>
        <end position="33"/>
    </location>
</feature>
<comment type="caution">
    <text evidence="4">The sequence shown here is derived from an EMBL/GenBank/DDBJ whole genome shotgun (WGS) entry which is preliminary data.</text>
</comment>
<evidence type="ECO:0000256" key="2">
    <source>
        <dbReference type="SAM" id="MobiDB-lite"/>
    </source>
</evidence>
<dbReference type="Pfam" id="PF05685">
    <property type="entry name" value="Uma2"/>
    <property type="match status" value="1"/>
</dbReference>
<evidence type="ECO:0000313" key="4">
    <source>
        <dbReference type="EMBL" id="KKJ00083.1"/>
    </source>
</evidence>
<feature type="coiled-coil region" evidence="1">
    <location>
        <begin position="259"/>
        <end position="302"/>
    </location>
</feature>
<accession>A0A0M2PYC3</accession>
<feature type="domain" description="Putative restriction endonuclease" evidence="3">
    <location>
        <begin position="34"/>
        <end position="152"/>
    </location>
</feature>
<sequence length="312" mass="35701">MDTHKIPESGVWPDRLPSSEELPHTDDTPVDNEDQNLLPNWLFAALEEMWIDRRDWYFAVDMAVYDREGQRRRTPTIIPDGFLALGVPRYRYPDRGRLSYVISEESDVVPILALEHVSHKYGGEYDRKFEIYAQLGVVYYVIYNGQRRHKRRKQRYAGGAVQYSELATGTNGTTGSPGATGTAGSNGAVGSNGNTGLQPLTVDALEVYRLEAGVYRRIAGDPVWMPEVGLGIGCVQGELQGRQREWLAWFNELGVAYPLVQERAEQERQRAEQERQRAEQERQRAEQERQARLRLLDQLRQMGIDLSQFEEN</sequence>
<gene>
    <name evidence="4" type="ORF">PROH_10075</name>
</gene>
<feature type="compositionally biased region" description="Basic and acidic residues" evidence="2">
    <location>
        <begin position="17"/>
        <end position="27"/>
    </location>
</feature>
<dbReference type="Proteomes" id="UP000034681">
    <property type="component" value="Unassembled WGS sequence"/>
</dbReference>